<keyword evidence="1" id="KW-1133">Transmembrane helix</keyword>
<sequence length="100" mass="11407">MVVPGTSGRADRAVRLVIGDEALVIDGRYETASIVNDVLIAVWFVVGSILFFFESTQTAATWMFLVGSVQFLIRPVIRLTRRIHLRRLGANEYRRVDYDY</sequence>
<dbReference type="InterPro" id="IPR025424">
    <property type="entry name" value="YrhK_domain"/>
</dbReference>
<feature type="domain" description="YrhK" evidence="2">
    <location>
        <begin position="28"/>
        <end position="83"/>
    </location>
</feature>
<feature type="transmembrane region" description="Helical" evidence="1">
    <location>
        <begin position="59"/>
        <end position="77"/>
    </location>
</feature>
<gene>
    <name evidence="3" type="ORF">C5F51_36115</name>
</gene>
<dbReference type="Pfam" id="PF14145">
    <property type="entry name" value="YrhK"/>
    <property type="match status" value="1"/>
</dbReference>
<evidence type="ECO:0000259" key="2">
    <source>
        <dbReference type="Pfam" id="PF14145"/>
    </source>
</evidence>
<keyword evidence="1" id="KW-0472">Membrane</keyword>
<dbReference type="AlphaFoldDB" id="A0A2S5ZUG0"/>
<name>A0A2S5ZUG0_9NOCA</name>
<protein>
    <recommendedName>
        <fullName evidence="2">YrhK domain-containing protein</fullName>
    </recommendedName>
</protein>
<organism evidence="3 4">
    <name type="scientific">Nocardia nova</name>
    <dbReference type="NCBI Taxonomy" id="37330"/>
    <lineage>
        <taxon>Bacteria</taxon>
        <taxon>Bacillati</taxon>
        <taxon>Actinomycetota</taxon>
        <taxon>Actinomycetes</taxon>
        <taxon>Mycobacteriales</taxon>
        <taxon>Nocardiaceae</taxon>
        <taxon>Nocardia</taxon>
    </lineage>
</organism>
<evidence type="ECO:0000256" key="1">
    <source>
        <dbReference type="SAM" id="Phobius"/>
    </source>
</evidence>
<feature type="transmembrane region" description="Helical" evidence="1">
    <location>
        <begin position="34"/>
        <end position="53"/>
    </location>
</feature>
<keyword evidence="4" id="KW-1185">Reference proteome</keyword>
<dbReference type="EMBL" id="PSZD01000053">
    <property type="protein sequence ID" value="PPJ18784.1"/>
    <property type="molecule type" value="Genomic_DNA"/>
</dbReference>
<keyword evidence="1" id="KW-0812">Transmembrane</keyword>
<reference evidence="3 4" key="1">
    <citation type="submission" date="2018-02" db="EMBL/GenBank/DDBJ databases">
        <title>8 Nocardia nova and 1 Nocardia cyriacigeorgica strain used for evolution to TMP-SMX.</title>
        <authorList>
            <person name="Mehta H."/>
            <person name="Weng J."/>
            <person name="Shamoo Y."/>
        </authorList>
    </citation>
    <scope>NUCLEOTIDE SEQUENCE [LARGE SCALE GENOMIC DNA]</scope>
    <source>
        <strain evidence="3 4">BAA2227</strain>
    </source>
</reference>
<comment type="caution">
    <text evidence="3">The sequence shown here is derived from an EMBL/GenBank/DDBJ whole genome shotgun (WGS) entry which is preliminary data.</text>
</comment>
<accession>A0A2S5ZUG0</accession>
<proteinExistence type="predicted"/>
<evidence type="ECO:0000313" key="3">
    <source>
        <dbReference type="EMBL" id="PPJ18784.1"/>
    </source>
</evidence>
<evidence type="ECO:0000313" key="4">
    <source>
        <dbReference type="Proteomes" id="UP000238356"/>
    </source>
</evidence>
<dbReference type="Proteomes" id="UP000238356">
    <property type="component" value="Unassembled WGS sequence"/>
</dbReference>